<organism evidence="1 2">
    <name type="scientific">Microbacterium dauci</name>
    <dbReference type="NCBI Taxonomy" id="3048008"/>
    <lineage>
        <taxon>Bacteria</taxon>
        <taxon>Bacillati</taxon>
        <taxon>Actinomycetota</taxon>
        <taxon>Actinomycetes</taxon>
        <taxon>Micrococcales</taxon>
        <taxon>Microbacteriaceae</taxon>
        <taxon>Microbacterium</taxon>
    </lineage>
</organism>
<name>A0ABT6ZBM4_9MICO</name>
<dbReference type="RefSeq" id="WP_283714953.1">
    <property type="nucleotide sequence ID" value="NZ_JASJND010000002.1"/>
</dbReference>
<evidence type="ECO:0000313" key="1">
    <source>
        <dbReference type="EMBL" id="MDJ1113555.1"/>
    </source>
</evidence>
<dbReference type="Gene3D" id="3.30.70.2970">
    <property type="entry name" value="Protein of unknown function (DUF541), domain 2"/>
    <property type="match status" value="1"/>
</dbReference>
<dbReference type="Gene3D" id="3.30.110.170">
    <property type="entry name" value="Protein of unknown function (DUF541), domain 1"/>
    <property type="match status" value="1"/>
</dbReference>
<evidence type="ECO:0000313" key="2">
    <source>
        <dbReference type="Proteomes" id="UP001321481"/>
    </source>
</evidence>
<dbReference type="InterPro" id="IPR007497">
    <property type="entry name" value="SIMPL/DUF541"/>
</dbReference>
<comment type="caution">
    <text evidence="1">The sequence shown here is derived from an EMBL/GenBank/DDBJ whole genome shotgun (WGS) entry which is preliminary data.</text>
</comment>
<dbReference type="EMBL" id="JASJND010000002">
    <property type="protein sequence ID" value="MDJ1113555.1"/>
    <property type="molecule type" value="Genomic_DNA"/>
</dbReference>
<proteinExistence type="predicted"/>
<sequence>MSDIVITVRGEHHERVTAERASVQVSASVDGPDRAAVVEQATALAAPLQAEVAAHADAGAVDAWSSDRVSVWADRPWNDRGEQLPLVHHATITVAATFTDATVLSEWLSDLALRDGVQVGGIDWSLSPETRVQIERDVATNAIGEAVRRATAYAQAIGRASVEAIELADVGLLENGTEHASAPRYAKAAMMDAASPGIDLRPGEITVSVAVDARFRAS</sequence>
<keyword evidence="2" id="KW-1185">Reference proteome</keyword>
<reference evidence="1 2" key="1">
    <citation type="submission" date="2023-05" db="EMBL/GenBank/DDBJ databases">
        <title>Microbacterium dauci sp.nov., Isolated from Carrot Rhizosphere Soil.</title>
        <authorList>
            <person name="Xiao Z."/>
            <person name="Zheng J."/>
        </authorList>
    </citation>
    <scope>NUCLEOTIDE SEQUENCE [LARGE SCALE GENOMIC DNA]</scope>
    <source>
        <strain evidence="1 2">LX3-4</strain>
    </source>
</reference>
<protein>
    <submittedName>
        <fullName evidence="1">SIMPL domain-containing protein</fullName>
    </submittedName>
</protein>
<dbReference type="Pfam" id="PF04402">
    <property type="entry name" value="SIMPL"/>
    <property type="match status" value="1"/>
</dbReference>
<dbReference type="Proteomes" id="UP001321481">
    <property type="component" value="Unassembled WGS sequence"/>
</dbReference>
<accession>A0ABT6ZBM4</accession>
<gene>
    <name evidence="1" type="ORF">QNI14_03710</name>
</gene>